<evidence type="ECO:0000256" key="9">
    <source>
        <dbReference type="ARBA" id="ARBA00023136"/>
    </source>
</evidence>
<keyword evidence="4" id="KW-1003">Cell membrane</keyword>
<accession>A0ABU9GP97</accession>
<evidence type="ECO:0000256" key="6">
    <source>
        <dbReference type="ARBA" id="ARBA00022692"/>
    </source>
</evidence>
<dbReference type="Proteomes" id="UP001369082">
    <property type="component" value="Unassembled WGS sequence"/>
</dbReference>
<evidence type="ECO:0000313" key="11">
    <source>
        <dbReference type="EMBL" id="MEL0629139.1"/>
    </source>
</evidence>
<dbReference type="SUPFAM" id="SSF50156">
    <property type="entry name" value="PDZ domain-like"/>
    <property type="match status" value="1"/>
</dbReference>
<dbReference type="EMBL" id="JBAKAZ010000015">
    <property type="protein sequence ID" value="MEL0629139.1"/>
    <property type="molecule type" value="Genomic_DNA"/>
</dbReference>
<dbReference type="RefSeq" id="WP_341597151.1">
    <property type="nucleotide sequence ID" value="NZ_JBAKAZ010000015.1"/>
</dbReference>
<evidence type="ECO:0000313" key="12">
    <source>
        <dbReference type="Proteomes" id="UP001369082"/>
    </source>
</evidence>
<comment type="subcellular location">
    <subcellularLocation>
        <location evidence="1">Cell inner membrane</location>
    </subcellularLocation>
</comment>
<keyword evidence="8" id="KW-1133">Transmembrane helix</keyword>
<evidence type="ECO:0000256" key="7">
    <source>
        <dbReference type="ARBA" id="ARBA00022927"/>
    </source>
</evidence>
<dbReference type="Pfam" id="PF11356">
    <property type="entry name" value="T2SSC"/>
    <property type="match status" value="1"/>
</dbReference>
<sequence length="277" mass="30784">MISQLPKITLAILCAFIAYQAALLTWGLYPVKKQSYTWTPATNTTKNDDNSEQLTTKLLQEQHLFGQFVGERKVQGKTTDAPRTKLKLTLVGIIAATEPAYSSVIIEYKNSQDSYFIDSDIPGTGARVSEIYQDRIIIVVDGEAQTLVLDGLEKDIERMDRVERGQTVLSRPDKSKKIELDRNSLIDNPAKLLDYIKISPVREGNVVKGYRVNPGKDPELFEEAGLIAGDLAIELNGVDLTNTAEAVGLMKEFPTMTDISLTVDRDGEINELFFSIP</sequence>
<protein>
    <submittedName>
        <fullName evidence="11">Type II secretion system protein GspC</fullName>
    </submittedName>
</protein>
<keyword evidence="6" id="KW-0812">Transmembrane</keyword>
<comment type="caution">
    <text evidence="11">The sequence shown here is derived from an EMBL/GenBank/DDBJ whole genome shotgun (WGS) entry which is preliminary data.</text>
</comment>
<dbReference type="NCBIfam" id="TIGR01713">
    <property type="entry name" value="typeII_sec_gspC"/>
    <property type="match status" value="1"/>
</dbReference>
<evidence type="ECO:0000259" key="10">
    <source>
        <dbReference type="Pfam" id="PF11356"/>
    </source>
</evidence>
<evidence type="ECO:0000256" key="4">
    <source>
        <dbReference type="ARBA" id="ARBA00022475"/>
    </source>
</evidence>
<reference evidence="11 12" key="1">
    <citation type="submission" date="2024-02" db="EMBL/GenBank/DDBJ databases">
        <title>Bacteria isolated from the canopy kelp, Nereocystis luetkeana.</title>
        <authorList>
            <person name="Pfister C.A."/>
            <person name="Younker I.T."/>
            <person name="Light S.H."/>
        </authorList>
    </citation>
    <scope>NUCLEOTIDE SEQUENCE [LARGE SCALE GENOMIC DNA]</scope>
    <source>
        <strain evidence="11 12">TI.1.05</strain>
    </source>
</reference>
<keyword evidence="3" id="KW-0813">Transport</keyword>
<dbReference type="Gene3D" id="2.30.30.830">
    <property type="match status" value="1"/>
</dbReference>
<keyword evidence="9" id="KW-0472">Membrane</keyword>
<dbReference type="InterPro" id="IPR036034">
    <property type="entry name" value="PDZ_sf"/>
</dbReference>
<evidence type="ECO:0000256" key="2">
    <source>
        <dbReference type="ARBA" id="ARBA00007986"/>
    </source>
</evidence>
<evidence type="ECO:0000256" key="1">
    <source>
        <dbReference type="ARBA" id="ARBA00004533"/>
    </source>
</evidence>
<keyword evidence="12" id="KW-1185">Reference proteome</keyword>
<evidence type="ECO:0000256" key="5">
    <source>
        <dbReference type="ARBA" id="ARBA00022519"/>
    </source>
</evidence>
<comment type="similarity">
    <text evidence="2">Belongs to the GSP C family.</text>
</comment>
<dbReference type="PROSITE" id="PS01141">
    <property type="entry name" value="T2SP_C"/>
    <property type="match status" value="1"/>
</dbReference>
<dbReference type="Gene3D" id="2.30.42.10">
    <property type="match status" value="1"/>
</dbReference>
<dbReference type="InterPro" id="IPR001639">
    <property type="entry name" value="T2SS_protein-GspC"/>
</dbReference>
<organism evidence="11 12">
    <name type="scientific">Psychromonas aquatilis</name>
    <dbReference type="NCBI Taxonomy" id="2005072"/>
    <lineage>
        <taxon>Bacteria</taxon>
        <taxon>Pseudomonadati</taxon>
        <taxon>Pseudomonadota</taxon>
        <taxon>Gammaproteobacteria</taxon>
        <taxon>Alteromonadales</taxon>
        <taxon>Psychromonadaceae</taxon>
        <taxon>Psychromonas</taxon>
    </lineage>
</organism>
<evidence type="ECO:0000256" key="3">
    <source>
        <dbReference type="ARBA" id="ARBA00022448"/>
    </source>
</evidence>
<keyword evidence="5" id="KW-0997">Cell inner membrane</keyword>
<dbReference type="InterPro" id="IPR024961">
    <property type="entry name" value="T2SS_GspC_N"/>
</dbReference>
<gene>
    <name evidence="11" type="primary">gspC</name>
    <name evidence="11" type="ORF">V6256_05920</name>
</gene>
<name>A0ABU9GP97_9GAMM</name>
<evidence type="ECO:0000256" key="8">
    <source>
        <dbReference type="ARBA" id="ARBA00022989"/>
    </source>
</evidence>
<feature type="domain" description="Type II secretion system protein GspC N-terminal" evidence="10">
    <location>
        <begin position="13"/>
        <end position="149"/>
    </location>
</feature>
<keyword evidence="7" id="KW-0653">Protein transport</keyword>
<proteinExistence type="inferred from homology"/>